<reference evidence="2 3" key="1">
    <citation type="submission" date="2020-11" db="EMBL/GenBank/DDBJ databases">
        <title>Kefir isolates.</title>
        <authorList>
            <person name="Marcisauskas S."/>
            <person name="Kim Y."/>
            <person name="Blasche S."/>
        </authorList>
    </citation>
    <scope>NUCLEOTIDE SEQUENCE [LARGE SCALE GENOMIC DNA]</scope>
    <source>
        <strain evidence="2 3">KR</strain>
    </source>
</reference>
<feature type="compositionally biased region" description="Basic and acidic residues" evidence="1">
    <location>
        <begin position="644"/>
        <end position="656"/>
    </location>
</feature>
<feature type="compositionally biased region" description="Basic and acidic residues" evidence="1">
    <location>
        <begin position="561"/>
        <end position="573"/>
    </location>
</feature>
<keyword evidence="3" id="KW-1185">Reference proteome</keyword>
<accession>A0A9P7BAG4</accession>
<evidence type="ECO:0000313" key="3">
    <source>
        <dbReference type="Proteomes" id="UP000777482"/>
    </source>
</evidence>
<protein>
    <submittedName>
        <fullName evidence="2">Uncharacterized protein</fullName>
    </submittedName>
</protein>
<feature type="region of interest" description="Disordered" evidence="1">
    <location>
        <begin position="561"/>
        <end position="581"/>
    </location>
</feature>
<feature type="region of interest" description="Disordered" evidence="1">
    <location>
        <begin position="27"/>
        <end position="51"/>
    </location>
</feature>
<evidence type="ECO:0000256" key="1">
    <source>
        <dbReference type="SAM" id="MobiDB-lite"/>
    </source>
</evidence>
<name>A0A9P7BAG4_RHOMI</name>
<proteinExistence type="predicted"/>
<dbReference type="AlphaFoldDB" id="A0A9P7BAG4"/>
<evidence type="ECO:0000313" key="2">
    <source>
        <dbReference type="EMBL" id="KAG0667180.1"/>
    </source>
</evidence>
<comment type="caution">
    <text evidence="2">The sequence shown here is derived from an EMBL/GenBank/DDBJ whole genome shotgun (WGS) entry which is preliminary data.</text>
</comment>
<dbReference type="EMBL" id="PUHQ01000002">
    <property type="protein sequence ID" value="KAG0667180.1"/>
    <property type="molecule type" value="Genomic_DNA"/>
</dbReference>
<feature type="region of interest" description="Disordered" evidence="1">
    <location>
        <begin position="644"/>
        <end position="725"/>
    </location>
</feature>
<sequence>MAPNKLGRTRGPQTNSRDVFAAARLRAQASASTPPAATPLTSGGSQLRAATSDAGRSGAVLATATAAGPVAVLTAAQDALLDEHPFVVPVTKALHGKGNAAERVAKLERLKATFKQDLDAHSANIDFDPHWDLVSMIRMDHPLKERMFVAKGFALLDLAESADEVERFLHFLEAQSTLPYSSQPGMPVVNSLAVAFTWVQRLLGNKANMYLPPDLSLAALFNRLDPTPIPKSQTELAFLTGKQVLRPSAGKVGDGAKRPQPAESKSGLQVGLPELPFLQQLYKADIEDLHASLEKLSSSFCKWIRSPVETHCVSGDFEGVVARSLYSKGPPLITYSNHAVFGPSETVSFYLIRRYGPVGGDGEYELWEINNAMLEIKGTNRTGRAELVCEAICLATSNYKYYLQVFSMSFIDVKYIVSAYFDADLLAKGPNTTDIAGRLPPHSFFRKKGGFFAVPVLHRGKFYTLRIVDAGQWVASLNRHIFQQHKAGQAILHSFLFQVGEEPAFSTPKIPVNSSMPDMNLSTILTIPMYDRLMKCVADVCQQQLLFFAFRLAFQYHERREVSKSRDQSEKDATLLSPFPGLDASNKAQSCAGENGVRFDQKSILEAFASAGSLDNAPACAKQGTRGVNPELVVKPKDKVIIDLSHSSDSDSDKNLARNLKRRRVVESPDQEGGAVGGVAVAAKEDETAPSNNGWQGDDSVEEDGAGDDSVEGAELMLDEGEEEWSEQFWLPHEERWMRLKRVLIE</sequence>
<feature type="compositionally biased region" description="Acidic residues" evidence="1">
    <location>
        <begin position="699"/>
        <end position="725"/>
    </location>
</feature>
<feature type="compositionally biased region" description="Low complexity" evidence="1">
    <location>
        <begin position="27"/>
        <end position="42"/>
    </location>
</feature>
<dbReference type="Proteomes" id="UP000777482">
    <property type="component" value="Unassembled WGS sequence"/>
</dbReference>
<organism evidence="2 3">
    <name type="scientific">Rhodotorula mucilaginosa</name>
    <name type="common">Yeast</name>
    <name type="synonym">Rhodotorula rubra</name>
    <dbReference type="NCBI Taxonomy" id="5537"/>
    <lineage>
        <taxon>Eukaryota</taxon>
        <taxon>Fungi</taxon>
        <taxon>Dikarya</taxon>
        <taxon>Basidiomycota</taxon>
        <taxon>Pucciniomycotina</taxon>
        <taxon>Microbotryomycetes</taxon>
        <taxon>Sporidiobolales</taxon>
        <taxon>Sporidiobolaceae</taxon>
        <taxon>Rhodotorula</taxon>
    </lineage>
</organism>
<gene>
    <name evidence="2" type="ORF">C6P46_002592</name>
</gene>